<dbReference type="InterPro" id="IPR008928">
    <property type="entry name" value="6-hairpin_glycosidase_sf"/>
</dbReference>
<feature type="domain" description="Glycosyl hydrolase family 92" evidence="4">
    <location>
        <begin position="253"/>
        <end position="710"/>
    </location>
</feature>
<gene>
    <name evidence="6" type="ORF">M23134_02452</name>
</gene>
<proteinExistence type="predicted"/>
<keyword evidence="7" id="KW-1185">Reference proteome</keyword>
<dbReference type="Gene3D" id="1.20.1610.10">
    <property type="entry name" value="alpha-1,2-mannosidases domains"/>
    <property type="match status" value="1"/>
</dbReference>
<accession>A1ZZY2</accession>
<keyword evidence="3" id="KW-0106">Calcium</keyword>
<dbReference type="Pfam" id="PF07971">
    <property type="entry name" value="Glyco_hydro_92"/>
    <property type="match status" value="1"/>
</dbReference>
<evidence type="ECO:0000259" key="5">
    <source>
        <dbReference type="Pfam" id="PF17678"/>
    </source>
</evidence>
<dbReference type="Gene3D" id="3.30.2080.10">
    <property type="entry name" value="GH92 mannosidase domain"/>
    <property type="match status" value="1"/>
</dbReference>
<evidence type="ECO:0000313" key="7">
    <source>
        <dbReference type="Proteomes" id="UP000004095"/>
    </source>
</evidence>
<dbReference type="InterPro" id="IPR005887">
    <property type="entry name" value="GH92_a_mannosidase_put"/>
</dbReference>
<dbReference type="Gene3D" id="2.70.98.10">
    <property type="match status" value="1"/>
</dbReference>
<organism evidence="6 7">
    <name type="scientific">Microscilla marina ATCC 23134</name>
    <dbReference type="NCBI Taxonomy" id="313606"/>
    <lineage>
        <taxon>Bacteria</taxon>
        <taxon>Pseudomonadati</taxon>
        <taxon>Bacteroidota</taxon>
        <taxon>Cytophagia</taxon>
        <taxon>Cytophagales</taxon>
        <taxon>Microscillaceae</taxon>
        <taxon>Microscilla</taxon>
    </lineage>
</organism>
<dbReference type="NCBIfam" id="TIGR01180">
    <property type="entry name" value="aman2_put"/>
    <property type="match status" value="1"/>
</dbReference>
<comment type="subunit">
    <text evidence="2">Monomer.</text>
</comment>
<dbReference type="SUPFAM" id="SSF49785">
    <property type="entry name" value="Galactose-binding domain-like"/>
    <property type="match status" value="1"/>
</dbReference>
<dbReference type="GO" id="GO:0030246">
    <property type="term" value="F:carbohydrate binding"/>
    <property type="evidence" value="ECO:0007669"/>
    <property type="project" value="InterPro"/>
</dbReference>
<dbReference type="GO" id="GO:0005975">
    <property type="term" value="P:carbohydrate metabolic process"/>
    <property type="evidence" value="ECO:0007669"/>
    <property type="project" value="InterPro"/>
</dbReference>
<dbReference type="Gene3D" id="2.60.120.260">
    <property type="entry name" value="Galactose-binding domain-like"/>
    <property type="match status" value="1"/>
</dbReference>
<evidence type="ECO:0000256" key="2">
    <source>
        <dbReference type="ARBA" id="ARBA00011245"/>
    </source>
</evidence>
<evidence type="ECO:0000313" key="6">
    <source>
        <dbReference type="EMBL" id="EAY24048.1"/>
    </source>
</evidence>
<sequence length="974" mass="109102">MPNWTVPPYQGKDYTALVNPLIGTGGHGHTYPGATAPFGLVQLSPDTRLTGWDGCSGYHYSDSLVYGFSHTHLSGTGVSDYGDVLLMPITGNVVYHNGADGKKGYRSRFSHHKEKAQAGYYETYLDDYDIKVALTATPRVGVHAYSFPEGKPAHVILDLVHRDQVLDASLEVVSNREVQGHRRSKAWATNQHVYFVMQFSQPFNKHELWVDNQAKPHKKAQSKSIKASFSFDEDIAKQPLLVKVGISAVSIEGARKNLAAEAPDWNFDKVRQKVQTAWNHELARIAVKGRTPKEHAIFYTAMYHSFIAPNVFNDVDGRYRGRDAQVHQASHPYFTVFSLWDTYRAAHPLYTLVQQKRSNDFIKTFLLQYQQGNTLPVWELAGNETQCMIGYHAVPVIVDAYLKGIKDYDVTLALQAMQTSANQDKFGIGAYRKYGYIPASEEPESVSKTLEYAYDDWCIAMLAKQLNQPKVYKNFIQRAQAYKNIFDKNTGFMRAKRQNRWFAPFRPEEVNFNYTEANAWQYSLYVPQDISGLAQMLGGKAQLEQWLDDLFTASTETSGRHQADITGLIGQYAHGNEPSHHMAYLYNYVGKPWKTQQRVAQILRTLYHNQPHGLSGNEDCGQMSAWYVLSAMGFYPVTPGSNDYVIGSPVFPEATLQLENGQRFTIKAEQVSANNIYIQSAQLNGKAYAKNYIKHEDLMAGGELVLVMGNRPNKAWGSQPTAAPVSAITAHLIVPVPYFEGKLTFERADHQIKIAHHNPATKLFYAVNPNKNAAVTSLKFVPYQTPLTIQTSATVWAFAQNTQGQTSDTIHTRFSKIPAGRTISLANQYANQYAAGGDKALIDFVSGGKDFRTGMWQGYQKVNIEATIDLGKEENVKTMAIRCLQDQNSWIFMPTRVVFFTSPDGKKFTKAGVVENDVSPKSEGTIVKTFEVKFGEATRYIKVLAYNRGIVPAWHLGAGGGAWLFADEIMVEGN</sequence>
<evidence type="ECO:0000256" key="3">
    <source>
        <dbReference type="ARBA" id="ARBA00022837"/>
    </source>
</evidence>
<dbReference type="FunFam" id="3.30.2080.10:FF:000001">
    <property type="entry name" value="Alpha-1,2-mannosidase subfamily"/>
    <property type="match status" value="1"/>
</dbReference>
<dbReference type="EMBL" id="AAWS01000085">
    <property type="protein sequence ID" value="EAY24048.1"/>
    <property type="molecule type" value="Genomic_DNA"/>
</dbReference>
<feature type="domain" description="Glycosyl hydrolase family 92 N-terminal" evidence="5">
    <location>
        <begin position="17"/>
        <end position="247"/>
    </location>
</feature>
<dbReference type="eggNOG" id="COG3537">
    <property type="taxonomic scope" value="Bacteria"/>
</dbReference>
<dbReference type="Pfam" id="PF17678">
    <property type="entry name" value="Glyco_hydro_92N"/>
    <property type="match status" value="1"/>
</dbReference>
<dbReference type="GO" id="GO:0006516">
    <property type="term" value="P:glycoprotein catabolic process"/>
    <property type="evidence" value="ECO:0007669"/>
    <property type="project" value="TreeGrafter"/>
</dbReference>
<dbReference type="PANTHER" id="PTHR12143">
    <property type="entry name" value="PEPTIDE N-GLYCANASE PNGASE -RELATED"/>
    <property type="match status" value="1"/>
</dbReference>
<dbReference type="SUPFAM" id="SSF48208">
    <property type="entry name" value="Six-hairpin glycosidases"/>
    <property type="match status" value="1"/>
</dbReference>
<dbReference type="InterPro" id="IPR012939">
    <property type="entry name" value="Glyco_hydro_92"/>
</dbReference>
<name>A1ZZY2_MICM2</name>
<dbReference type="InterPro" id="IPR008979">
    <property type="entry name" value="Galactose-bd-like_sf"/>
</dbReference>
<dbReference type="PANTHER" id="PTHR12143:SF39">
    <property type="entry name" value="SECRETED PROTEIN"/>
    <property type="match status" value="1"/>
</dbReference>
<dbReference type="InterPro" id="IPR041371">
    <property type="entry name" value="GH92_N"/>
</dbReference>
<evidence type="ECO:0000256" key="1">
    <source>
        <dbReference type="ARBA" id="ARBA00001913"/>
    </source>
</evidence>
<protein>
    <submittedName>
        <fullName evidence="6">Putative alpha-1,2-mannosidase</fullName>
    </submittedName>
</protein>
<evidence type="ECO:0000259" key="4">
    <source>
        <dbReference type="Pfam" id="PF07971"/>
    </source>
</evidence>
<dbReference type="FunFam" id="1.20.1050.60:FF:000001">
    <property type="entry name" value="Putative alpha-1,2-mannosidase"/>
    <property type="match status" value="1"/>
</dbReference>
<dbReference type="InterPro" id="IPR014718">
    <property type="entry name" value="GH-type_carb-bd"/>
</dbReference>
<dbReference type="AlphaFoldDB" id="A1ZZY2"/>
<dbReference type="Proteomes" id="UP000004095">
    <property type="component" value="Unassembled WGS sequence"/>
</dbReference>
<dbReference type="Gene3D" id="1.20.1050.60">
    <property type="entry name" value="alpha-1,2-mannosidase"/>
    <property type="match status" value="1"/>
</dbReference>
<comment type="cofactor">
    <cofactor evidence="1">
        <name>Ca(2+)</name>
        <dbReference type="ChEBI" id="CHEBI:29108"/>
    </cofactor>
</comment>
<reference evidence="6 7" key="1">
    <citation type="submission" date="2007-01" db="EMBL/GenBank/DDBJ databases">
        <authorList>
            <person name="Haygood M."/>
            <person name="Podell S."/>
            <person name="Anderson C."/>
            <person name="Hopkinson B."/>
            <person name="Roe K."/>
            <person name="Barbeau K."/>
            <person name="Gaasterland T."/>
            <person name="Ferriera S."/>
            <person name="Johnson J."/>
            <person name="Kravitz S."/>
            <person name="Beeson K."/>
            <person name="Sutton G."/>
            <person name="Rogers Y.-H."/>
            <person name="Friedman R."/>
            <person name="Frazier M."/>
            <person name="Venter J.C."/>
        </authorList>
    </citation>
    <scope>NUCLEOTIDE SEQUENCE [LARGE SCALE GENOMIC DNA]</scope>
    <source>
        <strain evidence="6 7">ATCC 23134</strain>
    </source>
</reference>
<comment type="caution">
    <text evidence="6">The sequence shown here is derived from an EMBL/GenBank/DDBJ whole genome shotgun (WGS) entry which is preliminary data.</text>
</comment>
<dbReference type="InterPro" id="IPR050883">
    <property type="entry name" value="PNGase"/>
</dbReference>
<dbReference type="GO" id="GO:0000224">
    <property type="term" value="F:peptide-N4-(N-acetyl-beta-glucosaminyl)asparagine amidase activity"/>
    <property type="evidence" value="ECO:0007669"/>
    <property type="project" value="TreeGrafter"/>
</dbReference>
<dbReference type="GO" id="GO:0005829">
    <property type="term" value="C:cytosol"/>
    <property type="evidence" value="ECO:0007669"/>
    <property type="project" value="TreeGrafter"/>
</dbReference>